<organism evidence="1 2">
    <name type="scientific">Rubripirellula obstinata</name>
    <dbReference type="NCBI Taxonomy" id="406547"/>
    <lineage>
        <taxon>Bacteria</taxon>
        <taxon>Pseudomonadati</taxon>
        <taxon>Planctomycetota</taxon>
        <taxon>Planctomycetia</taxon>
        <taxon>Pirellulales</taxon>
        <taxon>Pirellulaceae</taxon>
        <taxon>Rubripirellula</taxon>
    </lineage>
</organism>
<evidence type="ECO:0000313" key="2">
    <source>
        <dbReference type="Proteomes" id="UP000322699"/>
    </source>
</evidence>
<dbReference type="RefSeq" id="WP_068266111.1">
    <property type="nucleotide sequence ID" value="NZ_LWSK01000107.1"/>
</dbReference>
<evidence type="ECO:0000313" key="1">
    <source>
        <dbReference type="EMBL" id="KAA1261975.1"/>
    </source>
</evidence>
<accession>A0A5B1CPT1</accession>
<dbReference type="AlphaFoldDB" id="A0A5B1CPT1"/>
<keyword evidence="2" id="KW-1185">Reference proteome</keyword>
<proteinExistence type="predicted"/>
<dbReference type="OrthoDB" id="280891at2"/>
<gene>
    <name evidence="1" type="ORF">LF1_45360</name>
</gene>
<sequence length="89" mass="10466">MSSRDSEFQTGRLTDCENRFQRDFVEFSRLWSDTKTDWADARRSQFEREHLSSLGPSLSRLTAALHEFTSVIDLANRQLSDPHCQWSDR</sequence>
<dbReference type="Proteomes" id="UP000322699">
    <property type="component" value="Unassembled WGS sequence"/>
</dbReference>
<comment type="caution">
    <text evidence="1">The sequence shown here is derived from an EMBL/GenBank/DDBJ whole genome shotgun (WGS) entry which is preliminary data.</text>
</comment>
<reference evidence="1 2" key="1">
    <citation type="submission" date="2019-08" db="EMBL/GenBank/DDBJ databases">
        <title>Deep-cultivation of Planctomycetes and their phenomic and genomic characterization uncovers novel biology.</title>
        <authorList>
            <person name="Wiegand S."/>
            <person name="Jogler M."/>
            <person name="Boedeker C."/>
            <person name="Pinto D."/>
            <person name="Vollmers J."/>
            <person name="Rivas-Marin E."/>
            <person name="Kohn T."/>
            <person name="Peeters S.H."/>
            <person name="Heuer A."/>
            <person name="Rast P."/>
            <person name="Oberbeckmann S."/>
            <person name="Bunk B."/>
            <person name="Jeske O."/>
            <person name="Meyerdierks A."/>
            <person name="Storesund J.E."/>
            <person name="Kallscheuer N."/>
            <person name="Luecker S."/>
            <person name="Lage O.M."/>
            <person name="Pohl T."/>
            <person name="Merkel B.J."/>
            <person name="Hornburger P."/>
            <person name="Mueller R.-W."/>
            <person name="Bruemmer F."/>
            <person name="Labrenz M."/>
            <person name="Spormann A.M."/>
            <person name="Op Den Camp H."/>
            <person name="Overmann J."/>
            <person name="Amann R."/>
            <person name="Jetten M.S.M."/>
            <person name="Mascher T."/>
            <person name="Medema M.H."/>
            <person name="Devos D.P."/>
            <person name="Kaster A.-K."/>
            <person name="Ovreas L."/>
            <person name="Rohde M."/>
            <person name="Galperin M.Y."/>
            <person name="Jogler C."/>
        </authorList>
    </citation>
    <scope>NUCLEOTIDE SEQUENCE [LARGE SCALE GENOMIC DNA]</scope>
    <source>
        <strain evidence="1 2">LF1</strain>
    </source>
</reference>
<name>A0A5B1CPT1_9BACT</name>
<dbReference type="EMBL" id="VRLW01000001">
    <property type="protein sequence ID" value="KAA1261975.1"/>
    <property type="molecule type" value="Genomic_DNA"/>
</dbReference>
<protein>
    <submittedName>
        <fullName evidence="1">Uncharacterized protein</fullName>
    </submittedName>
</protein>